<accession>A0A1V6CBC2</accession>
<organism evidence="1">
    <name type="scientific">candidate division TA06 bacterium ADurb.Bin131</name>
    <dbReference type="NCBI Taxonomy" id="1852827"/>
    <lineage>
        <taxon>Bacteria</taxon>
        <taxon>Bacteria division TA06</taxon>
    </lineage>
</organism>
<proteinExistence type="predicted"/>
<protein>
    <submittedName>
        <fullName evidence="1">Uncharacterized protein</fullName>
    </submittedName>
</protein>
<reference evidence="1" key="1">
    <citation type="submission" date="2017-02" db="EMBL/GenBank/DDBJ databases">
        <title>Delving into the versatile metabolic prowess of the omnipresent phylum Bacteroidetes.</title>
        <authorList>
            <person name="Nobu M.K."/>
            <person name="Mei R."/>
            <person name="Narihiro T."/>
            <person name="Kuroda K."/>
            <person name="Liu W.-T."/>
        </authorList>
    </citation>
    <scope>NUCLEOTIDE SEQUENCE</scope>
    <source>
        <strain evidence="1">ADurb.Bin131</strain>
    </source>
</reference>
<gene>
    <name evidence="1" type="ORF">BWX89_00616</name>
</gene>
<sequence length="180" mass="20884">MSEVILEIVEEFFQQRRYFTARHGNLVLIKKNKKQSEPASDNGFIIDETTVENISAGIVKSVGWHTCKITTRILETFPEIIEFARDDQVKKFADWFNKEPFKKLLVIPQLPSHIELREGVIKKLQDTGIDHLITIPTIIYGVIEKIQPRKVYSSPICDLLRILKFYNIISSTKQQMELPL</sequence>
<comment type="caution">
    <text evidence="1">The sequence shown here is derived from an EMBL/GenBank/DDBJ whole genome shotgun (WGS) entry which is preliminary data.</text>
</comment>
<dbReference type="Proteomes" id="UP000485562">
    <property type="component" value="Unassembled WGS sequence"/>
</dbReference>
<dbReference type="AlphaFoldDB" id="A0A1V6CBC2"/>
<dbReference type="EMBL" id="MWDQ01000049">
    <property type="protein sequence ID" value="OQB74180.1"/>
    <property type="molecule type" value="Genomic_DNA"/>
</dbReference>
<name>A0A1V6CBC2_UNCT6</name>
<evidence type="ECO:0000313" key="1">
    <source>
        <dbReference type="EMBL" id="OQB74180.1"/>
    </source>
</evidence>